<feature type="signal peptide" evidence="1">
    <location>
        <begin position="1"/>
        <end position="25"/>
    </location>
</feature>
<dbReference type="EMBL" id="BSDY01000003">
    <property type="protein sequence ID" value="GLI55207.1"/>
    <property type="molecule type" value="Genomic_DNA"/>
</dbReference>
<organism evidence="2 3">
    <name type="scientific">Propionigenium maris DSM 9537</name>
    <dbReference type="NCBI Taxonomy" id="1123000"/>
    <lineage>
        <taxon>Bacteria</taxon>
        <taxon>Fusobacteriati</taxon>
        <taxon>Fusobacteriota</taxon>
        <taxon>Fusobacteriia</taxon>
        <taxon>Fusobacteriales</taxon>
        <taxon>Fusobacteriaceae</taxon>
        <taxon>Propionigenium</taxon>
    </lineage>
</organism>
<sequence>MRRMKKLIGILMVVGMVVTSTSAMASHGEDVMERDERVLEKEYPYVEAGGKHYEMEYELRDLGNFILLEIEVEDNFFRRGEVDLKDAVEEVAERAAVDMKEDFEKPVRVVAQYEDENILSKKY</sequence>
<accession>A0A9W6GJD9</accession>
<evidence type="ECO:0000256" key="1">
    <source>
        <dbReference type="SAM" id="SignalP"/>
    </source>
</evidence>
<gene>
    <name evidence="2" type="ORF">PM10SUCC1_07220</name>
</gene>
<dbReference type="AlphaFoldDB" id="A0A9W6GJD9"/>
<protein>
    <submittedName>
        <fullName evidence="2">Uncharacterized protein</fullName>
    </submittedName>
</protein>
<evidence type="ECO:0000313" key="2">
    <source>
        <dbReference type="EMBL" id="GLI55207.1"/>
    </source>
</evidence>
<keyword evidence="1" id="KW-0732">Signal</keyword>
<evidence type="ECO:0000313" key="3">
    <source>
        <dbReference type="Proteomes" id="UP001144471"/>
    </source>
</evidence>
<dbReference type="Proteomes" id="UP001144471">
    <property type="component" value="Unassembled WGS sequence"/>
</dbReference>
<comment type="caution">
    <text evidence="2">The sequence shown here is derived from an EMBL/GenBank/DDBJ whole genome shotgun (WGS) entry which is preliminary data.</text>
</comment>
<proteinExistence type="predicted"/>
<reference evidence="2" key="1">
    <citation type="submission" date="2022-12" db="EMBL/GenBank/DDBJ databases">
        <title>Reference genome sequencing for broad-spectrum identification of bacterial and archaeal isolates by mass spectrometry.</title>
        <authorList>
            <person name="Sekiguchi Y."/>
            <person name="Tourlousse D.M."/>
        </authorList>
    </citation>
    <scope>NUCLEOTIDE SEQUENCE</scope>
    <source>
        <strain evidence="2">10succ1</strain>
    </source>
</reference>
<keyword evidence="3" id="KW-1185">Reference proteome</keyword>
<feature type="chain" id="PRO_5040729065" evidence="1">
    <location>
        <begin position="26"/>
        <end position="123"/>
    </location>
</feature>
<name>A0A9W6GJD9_9FUSO</name>